<dbReference type="Proteomes" id="UP001500556">
    <property type="component" value="Unassembled WGS sequence"/>
</dbReference>
<keyword evidence="3" id="KW-1185">Reference proteome</keyword>
<dbReference type="InterPro" id="IPR036390">
    <property type="entry name" value="WH_DNA-bd_sf"/>
</dbReference>
<dbReference type="EMBL" id="BAABLO010000005">
    <property type="protein sequence ID" value="GAA4722111.1"/>
    <property type="molecule type" value="Genomic_DNA"/>
</dbReference>
<dbReference type="InterPro" id="IPR049874">
    <property type="entry name" value="ROK_cs"/>
</dbReference>
<evidence type="ECO:0000313" key="3">
    <source>
        <dbReference type="Proteomes" id="UP001500556"/>
    </source>
</evidence>
<dbReference type="PROSITE" id="PS01125">
    <property type="entry name" value="ROK"/>
    <property type="match status" value="1"/>
</dbReference>
<gene>
    <name evidence="2" type="ORF">GCM10025782_20050</name>
</gene>
<name>A0ABP8Y9Z1_9MICO</name>
<dbReference type="InterPro" id="IPR019885">
    <property type="entry name" value="Tscrpt_reg_HTH_AsnC-type_CS"/>
</dbReference>
<dbReference type="RefSeq" id="WP_345502947.1">
    <property type="nucleotide sequence ID" value="NZ_BAABLO010000005.1"/>
</dbReference>
<dbReference type="Gene3D" id="3.30.420.40">
    <property type="match status" value="2"/>
</dbReference>
<comment type="similarity">
    <text evidence="1">Belongs to the ROK (NagC/XylR) family.</text>
</comment>
<dbReference type="InterPro" id="IPR036388">
    <property type="entry name" value="WH-like_DNA-bd_sf"/>
</dbReference>
<dbReference type="PANTHER" id="PTHR18964">
    <property type="entry name" value="ROK (REPRESSOR, ORF, KINASE) FAMILY"/>
    <property type="match status" value="1"/>
</dbReference>
<dbReference type="PROSITE" id="PS00519">
    <property type="entry name" value="HTH_ASNC_1"/>
    <property type="match status" value="1"/>
</dbReference>
<dbReference type="PANTHER" id="PTHR18964:SF173">
    <property type="entry name" value="GLUCOKINASE"/>
    <property type="match status" value="1"/>
</dbReference>
<proteinExistence type="inferred from homology"/>
<dbReference type="CDD" id="cd00090">
    <property type="entry name" value="HTH_ARSR"/>
    <property type="match status" value="1"/>
</dbReference>
<dbReference type="InterPro" id="IPR011991">
    <property type="entry name" value="ArsR-like_HTH"/>
</dbReference>
<sequence length="395" mass="40707">MTTTVRSSPALLDGEGTDQVFQLLRDAQPRTRAQVASHLGLSRATVAMRIDRLMELGLIGPVEGAASSGGRPPSQFAFNPTARLALATDLGASHAAVALTDLTGSIVARKRVGMAIADGPERVLGWMVEAAQSLLDEVRRDAGDLVAVGIGLPGPVEFSTGRPINPPIMPGWDRFDVPGWVRQHLEVPVLVDNDVNIMALGEQSHSWPGVEHFMLVKVATGIGSGIISGGRLQRGAQGIAGDLGHVQIARGADVPCHCGNYGCLEAMASGPAIAASLARAGVPATTSADVIELVKAGDLVAIQAVRQAGRDIGEVLATCVSLINPAVVAIGGSIAAVGEHLLAGVREIVYSRSMPLATEHLQIVQARAGADAGLIGAGMLAIDHALGRRQTSPAT</sequence>
<accession>A0ABP8Y9Z1</accession>
<dbReference type="SUPFAM" id="SSF46785">
    <property type="entry name" value="Winged helix' DNA-binding domain"/>
    <property type="match status" value="1"/>
</dbReference>
<dbReference type="Pfam" id="PF00480">
    <property type="entry name" value="ROK"/>
    <property type="match status" value="1"/>
</dbReference>
<dbReference type="InterPro" id="IPR043129">
    <property type="entry name" value="ATPase_NBD"/>
</dbReference>
<dbReference type="InterPro" id="IPR000600">
    <property type="entry name" value="ROK"/>
</dbReference>
<protein>
    <submittedName>
        <fullName evidence="2">ROK family protein</fullName>
    </submittedName>
</protein>
<evidence type="ECO:0000256" key="1">
    <source>
        <dbReference type="ARBA" id="ARBA00006479"/>
    </source>
</evidence>
<dbReference type="Pfam" id="PF13412">
    <property type="entry name" value="HTH_24"/>
    <property type="match status" value="1"/>
</dbReference>
<reference evidence="3" key="1">
    <citation type="journal article" date="2019" name="Int. J. Syst. Evol. Microbiol.">
        <title>The Global Catalogue of Microorganisms (GCM) 10K type strain sequencing project: providing services to taxonomists for standard genome sequencing and annotation.</title>
        <authorList>
            <consortium name="The Broad Institute Genomics Platform"/>
            <consortium name="The Broad Institute Genome Sequencing Center for Infectious Disease"/>
            <person name="Wu L."/>
            <person name="Ma J."/>
        </authorList>
    </citation>
    <scope>NUCLEOTIDE SEQUENCE [LARGE SCALE GENOMIC DNA]</scope>
    <source>
        <strain evidence="3">JCM 18961</strain>
    </source>
</reference>
<evidence type="ECO:0000313" key="2">
    <source>
        <dbReference type="EMBL" id="GAA4722111.1"/>
    </source>
</evidence>
<dbReference type="SUPFAM" id="SSF53067">
    <property type="entry name" value="Actin-like ATPase domain"/>
    <property type="match status" value="1"/>
</dbReference>
<dbReference type="Gene3D" id="1.10.10.10">
    <property type="entry name" value="Winged helix-like DNA-binding domain superfamily/Winged helix DNA-binding domain"/>
    <property type="match status" value="1"/>
</dbReference>
<comment type="caution">
    <text evidence="2">The sequence shown here is derived from an EMBL/GenBank/DDBJ whole genome shotgun (WGS) entry which is preliminary data.</text>
</comment>
<organism evidence="2 3">
    <name type="scientific">Pedococcus ginsenosidimutans</name>
    <dbReference type="NCBI Taxonomy" id="490570"/>
    <lineage>
        <taxon>Bacteria</taxon>
        <taxon>Bacillati</taxon>
        <taxon>Actinomycetota</taxon>
        <taxon>Actinomycetes</taxon>
        <taxon>Micrococcales</taxon>
        <taxon>Intrasporangiaceae</taxon>
        <taxon>Pedococcus</taxon>
    </lineage>
</organism>